<evidence type="ECO:0000313" key="1">
    <source>
        <dbReference type="EMBL" id="NKE70496.1"/>
    </source>
</evidence>
<gene>
    <name evidence="1" type="ORF">MNODULE_07060</name>
</gene>
<dbReference type="Proteomes" id="UP000534783">
    <property type="component" value="Unassembled WGS sequence"/>
</dbReference>
<proteinExistence type="predicted"/>
<keyword evidence="2" id="KW-1185">Reference proteome</keyword>
<dbReference type="AlphaFoldDB" id="A0A7X6IAA7"/>
<protein>
    <submittedName>
        <fullName evidence="1">Uncharacterized protein</fullName>
    </submittedName>
</protein>
<evidence type="ECO:0000313" key="2">
    <source>
        <dbReference type="Proteomes" id="UP000534783"/>
    </source>
</evidence>
<dbReference type="EMBL" id="VTOW01000001">
    <property type="protein sequence ID" value="NKE70496.1"/>
    <property type="molecule type" value="Genomic_DNA"/>
</dbReference>
<dbReference type="RefSeq" id="WP_168058741.1">
    <property type="nucleotide sequence ID" value="NZ_VTOW01000001.1"/>
</dbReference>
<sequence>MLQSVIGTVSQASEETISLEMEGGTTRHFTIKGPGKSEVILHPGDRILLEFDEGNQIIDMIHIGGKHQLALIHGEVVCVDSDKKVVTLKLKNGTSQFYKMKEEVAEKMTHIGKGTAITVMVDQQNHSIVDAHVA</sequence>
<reference evidence="1 2" key="1">
    <citation type="journal article" date="2020" name="Nature">
        <title>Bacterial chemolithoautotrophy via manganese oxidation.</title>
        <authorList>
            <person name="Yu H."/>
            <person name="Leadbetter J.R."/>
        </authorList>
    </citation>
    <scope>NUCLEOTIDE SEQUENCE [LARGE SCALE GENOMIC DNA]</scope>
    <source>
        <strain evidence="1 2">Mn-1</strain>
    </source>
</reference>
<comment type="caution">
    <text evidence="1">The sequence shown here is derived from an EMBL/GenBank/DDBJ whole genome shotgun (WGS) entry which is preliminary data.</text>
</comment>
<accession>A0A7X6IAA7</accession>
<name>A0A7X6IAA7_9BACT</name>
<organism evidence="1 2">
    <name type="scientific">Candidatus Manganitrophus noduliformans</name>
    <dbReference type="NCBI Taxonomy" id="2606439"/>
    <lineage>
        <taxon>Bacteria</taxon>
        <taxon>Pseudomonadati</taxon>
        <taxon>Nitrospirota</taxon>
        <taxon>Nitrospiria</taxon>
        <taxon>Candidatus Troglogloeales</taxon>
        <taxon>Candidatus Manganitrophaceae</taxon>
        <taxon>Candidatus Manganitrophus</taxon>
    </lineage>
</organism>